<feature type="compositionally biased region" description="Basic and acidic residues" evidence="2">
    <location>
        <begin position="679"/>
        <end position="688"/>
    </location>
</feature>
<dbReference type="Proteomes" id="UP001611263">
    <property type="component" value="Unassembled WGS sequence"/>
</dbReference>
<evidence type="ECO:0000259" key="3">
    <source>
        <dbReference type="PROSITE" id="PS50006"/>
    </source>
</evidence>
<dbReference type="SUPFAM" id="SSF49879">
    <property type="entry name" value="SMAD/FHA domain"/>
    <property type="match status" value="5"/>
</dbReference>
<dbReference type="InterPro" id="IPR000253">
    <property type="entry name" value="FHA_dom"/>
</dbReference>
<feature type="region of interest" description="Disordered" evidence="2">
    <location>
        <begin position="1091"/>
        <end position="1145"/>
    </location>
</feature>
<reference evidence="4 5" key="1">
    <citation type="submission" date="2024-10" db="EMBL/GenBank/DDBJ databases">
        <title>The Natural Products Discovery Center: Release of the First 8490 Sequenced Strains for Exploring Actinobacteria Biosynthetic Diversity.</title>
        <authorList>
            <person name="Kalkreuter E."/>
            <person name="Kautsar S.A."/>
            <person name="Yang D."/>
            <person name="Bader C.D."/>
            <person name="Teijaro C.N."/>
            <person name="Fluegel L."/>
            <person name="Davis C.M."/>
            <person name="Simpson J.R."/>
            <person name="Lauterbach L."/>
            <person name="Steele A.D."/>
            <person name="Gui C."/>
            <person name="Meng S."/>
            <person name="Li G."/>
            <person name="Viehrig K."/>
            <person name="Ye F."/>
            <person name="Su P."/>
            <person name="Kiefer A.F."/>
            <person name="Nichols A."/>
            <person name="Cepeda A.J."/>
            <person name="Yan W."/>
            <person name="Fan B."/>
            <person name="Jiang Y."/>
            <person name="Adhikari A."/>
            <person name="Zheng C.-J."/>
            <person name="Schuster L."/>
            <person name="Cowan T.M."/>
            <person name="Smanski M.J."/>
            <person name="Chevrette M.G."/>
            <person name="De Carvalho L.P.S."/>
            <person name="Shen B."/>
        </authorList>
    </citation>
    <scope>NUCLEOTIDE SEQUENCE [LARGE SCALE GENOMIC DNA]</scope>
    <source>
        <strain evidence="4 5">NPDC020568</strain>
    </source>
</reference>
<feature type="domain" description="FHA" evidence="3">
    <location>
        <begin position="940"/>
        <end position="993"/>
    </location>
</feature>
<dbReference type="Pfam" id="PF07737">
    <property type="entry name" value="ATLF"/>
    <property type="match status" value="1"/>
</dbReference>
<dbReference type="SUPFAM" id="SSF55486">
    <property type="entry name" value="Metalloproteases ('zincins'), catalytic domain"/>
    <property type="match status" value="1"/>
</dbReference>
<proteinExistence type="predicted"/>
<dbReference type="EMBL" id="JBIRUQ010000002">
    <property type="protein sequence ID" value="MFI1461827.1"/>
    <property type="molecule type" value="Genomic_DNA"/>
</dbReference>
<comment type="caution">
    <text evidence="4">The sequence shown here is derived from an EMBL/GenBank/DDBJ whole genome shotgun (WGS) entry which is preliminary data.</text>
</comment>
<protein>
    <submittedName>
        <fullName evidence="4">FHA domain-containing protein</fullName>
    </submittedName>
</protein>
<sequence length="1548" mass="166044">MEASALLAEVPAAVRDLVIGHWPETDVECMRARGDCYIRTGNGLNTAADGYESRAKEAEESVSGATRTDLAQRNRTVVAAMRSQATVCADMGGQCHEVADVTEQTQHLLVVTGIVLGVQLAYDAMLFFYGGGFKAMADRLAAEQAMRLAVGRLTTHVATQAAAGAARRAALHTAVHAAAIGGLTGAAISVGAQLWDIQSGARDGFDLGSFGEMVAGGVVGGVVGAEAGRRIAPRVLGMFGRRATSDIGRFGAHLGGTVLIGGVGGVAGGVAGAIPSLIIHHKDIHSLGDMFDMVRESAVVGFGGGFVGAAGNALRVHRAGVAGARGGLDLPPIARRQLEFGRRVEGLLAGEPPRTEPMARHSTQGNSARTVELLTFPDGSQVVHKVVSDPRHAQAEFLTSLMGDAVGARVPAVHLDGRHVYMEVVPGKNAQEAYPKDWSAETRFHGTPSGTRLGVLDALVGVPDRGAENWMITPDAEVWAIGNSLAFTPEVHIGAFAKQFLEYGSADGTHQWKEHTVTRAELGEIRQRVEELSPAFSALGRSDWHDSALTRLDQMAHHAPPGPSRGPDIVVPQSHIAGEAQPARPPATATRPGVEGRTGDTGSAARPTQDGPPGSPQRRVTAHNGETERPPALPGQQESAGQPKTVDAGAAPKDLPPDAGPLSREEADGPPTRPLPRIDPPDDPRHDPAPAPPAAGQTGFFRHPESGHVDVVFTPPGGAEIPLRLTPGNEYVLGSNKGALLHGVANDYVSRQHATIRVDEAGHVFLRDDNSMNGTFIDGKQMVGGEWVRVYDGQQLMLSRGFELGLDFRRQVAEVRLFGNDAPPLRVHRDSSVGFGRDLLNANSVNRLTMSRDHARIGMDEHGRVWLQDDGSTNGTWVNEVRLADGEQRILRPGDTVRFGLAGGDAQFLPADAVRVAAPVQLRLGGPDATPIHLEPGRPIVLGTTPESPLAAQLRQAEGIGNKHATLGLDHDGRLWIRDHPGSNGVWVNGDRIDAGQRVTINEGDRIGLGPEFVSTARLGGPDTDHPPAAFHFPAELRIPPIRLHPGQEVPFSMRYYDSDRNVPSGHAQVFRTGMRDVYLGRDADGRVWVRDPQPDLPPPVEVNGRALDPGEKRYLQPSDTVKIGGHPARMQIGDEPPLSVRLSDDEQAPPLTLRRGEEIPIGRDPGSPMARQLAGNDSVSPRHATLFRDEYGALKLRDEHSERGTWVNGTRIDPDAPAVTLRPGDTVRFGDWPGSARFTDSGNPVLPKTLPVKLNSTHGDLSFDLPRGGDPLILGRNNSELPTDLPRRELLSRQHASLGAHPSGRVWIRDDGSSNGTRVNGEIIPHGVKVSLNPGDQVNLGNAYEFTASFLPAEGGPFVDITDATPQTRKMVEELSRIPFRIYQRVSEHMNAIPGGGIVIGNRQMLDLPGTSSLQGSTPYGRKPGTSWNTVRGVYLPGPRRIVINSGGRGGSENVVWHEFGHATDAAYGTGGRWLSDAPQWREIHDAMKRDLGPKRDWNSYYDHPREAFAEAFTAWTFGGTSMLKKFTLGDQVMADRLKAYFDRVFR</sequence>
<dbReference type="PROSITE" id="PS50006">
    <property type="entry name" value="FHA_DOMAIN"/>
    <property type="match status" value="5"/>
</dbReference>
<dbReference type="Gene3D" id="3.40.390.10">
    <property type="entry name" value="Collagenase (Catalytic Domain)"/>
    <property type="match status" value="1"/>
</dbReference>
<feature type="region of interest" description="Disordered" evidence="2">
    <location>
        <begin position="1158"/>
        <end position="1180"/>
    </location>
</feature>
<dbReference type="RefSeq" id="WP_033245221.1">
    <property type="nucleotide sequence ID" value="NZ_JBIRUQ010000002.1"/>
</dbReference>
<feature type="compositionally biased region" description="Low complexity" evidence="2">
    <location>
        <begin position="580"/>
        <end position="592"/>
    </location>
</feature>
<evidence type="ECO:0000313" key="5">
    <source>
        <dbReference type="Proteomes" id="UP001611263"/>
    </source>
</evidence>
<dbReference type="PANTHER" id="PTHR23308">
    <property type="entry name" value="NUCLEAR INHIBITOR OF PROTEIN PHOSPHATASE-1"/>
    <property type="match status" value="1"/>
</dbReference>
<keyword evidence="1" id="KW-0597">Phosphoprotein</keyword>
<feature type="region of interest" description="Disordered" evidence="2">
    <location>
        <begin position="577"/>
        <end position="701"/>
    </location>
</feature>
<evidence type="ECO:0000256" key="2">
    <source>
        <dbReference type="SAM" id="MobiDB-lite"/>
    </source>
</evidence>
<dbReference type="InterPro" id="IPR050923">
    <property type="entry name" value="Cell_Proc_Reg/RNA_Proc"/>
</dbReference>
<evidence type="ECO:0000313" key="4">
    <source>
        <dbReference type="EMBL" id="MFI1461827.1"/>
    </source>
</evidence>
<keyword evidence="5" id="KW-1185">Reference proteome</keyword>
<dbReference type="CDD" id="cd00060">
    <property type="entry name" value="FHA"/>
    <property type="match status" value="4"/>
</dbReference>
<dbReference type="InterPro" id="IPR008984">
    <property type="entry name" value="SMAD_FHA_dom_sf"/>
</dbReference>
<organism evidence="4 5">
    <name type="scientific">Nocardia carnea</name>
    <dbReference type="NCBI Taxonomy" id="37328"/>
    <lineage>
        <taxon>Bacteria</taxon>
        <taxon>Bacillati</taxon>
        <taxon>Actinomycetota</taxon>
        <taxon>Actinomycetes</taxon>
        <taxon>Mycobacteriales</taxon>
        <taxon>Nocardiaceae</taxon>
        <taxon>Nocardia</taxon>
    </lineage>
</organism>
<dbReference type="InterPro" id="IPR014781">
    <property type="entry name" value="Anthrax_toxin_lethal/edema_N/C"/>
</dbReference>
<gene>
    <name evidence="4" type="ORF">ACH4WX_14015</name>
</gene>
<accession>A0ABW7TNN9</accession>
<dbReference type="GeneID" id="93504816"/>
<feature type="domain" description="FHA" evidence="3">
    <location>
        <begin position="731"/>
        <end position="782"/>
    </location>
</feature>
<dbReference type="Pfam" id="PF00498">
    <property type="entry name" value="FHA"/>
    <property type="match status" value="5"/>
</dbReference>
<evidence type="ECO:0000256" key="1">
    <source>
        <dbReference type="ARBA" id="ARBA00022553"/>
    </source>
</evidence>
<dbReference type="InterPro" id="IPR024079">
    <property type="entry name" value="MetalloPept_cat_dom_sf"/>
</dbReference>
<dbReference type="Gene3D" id="2.60.200.20">
    <property type="match status" value="5"/>
</dbReference>
<feature type="domain" description="FHA" evidence="3">
    <location>
        <begin position="825"/>
        <end position="883"/>
    </location>
</feature>
<feature type="domain" description="FHA" evidence="3">
    <location>
        <begin position="1160"/>
        <end position="1213"/>
    </location>
</feature>
<feature type="domain" description="FHA" evidence="3">
    <location>
        <begin position="1273"/>
        <end position="1325"/>
    </location>
</feature>
<name>A0ABW7TNN9_9NOCA</name>
<dbReference type="SMART" id="SM00240">
    <property type="entry name" value="FHA"/>
    <property type="match status" value="5"/>
</dbReference>